<accession>A0ACD3AR82</accession>
<gene>
    <name evidence="1" type="ORF">BDN72DRAFT_769303</name>
</gene>
<keyword evidence="2" id="KW-1185">Reference proteome</keyword>
<evidence type="ECO:0000313" key="1">
    <source>
        <dbReference type="EMBL" id="TFK68448.1"/>
    </source>
</evidence>
<evidence type="ECO:0000313" key="2">
    <source>
        <dbReference type="Proteomes" id="UP000308600"/>
    </source>
</evidence>
<reference evidence="1 2" key="1">
    <citation type="journal article" date="2019" name="Nat. Ecol. Evol.">
        <title>Megaphylogeny resolves global patterns of mushroom evolution.</title>
        <authorList>
            <person name="Varga T."/>
            <person name="Krizsan K."/>
            <person name="Foldi C."/>
            <person name="Dima B."/>
            <person name="Sanchez-Garcia M."/>
            <person name="Sanchez-Ramirez S."/>
            <person name="Szollosi G.J."/>
            <person name="Szarkandi J.G."/>
            <person name="Papp V."/>
            <person name="Albert L."/>
            <person name="Andreopoulos W."/>
            <person name="Angelini C."/>
            <person name="Antonin V."/>
            <person name="Barry K.W."/>
            <person name="Bougher N.L."/>
            <person name="Buchanan P."/>
            <person name="Buyck B."/>
            <person name="Bense V."/>
            <person name="Catcheside P."/>
            <person name="Chovatia M."/>
            <person name="Cooper J."/>
            <person name="Damon W."/>
            <person name="Desjardin D."/>
            <person name="Finy P."/>
            <person name="Geml J."/>
            <person name="Haridas S."/>
            <person name="Hughes K."/>
            <person name="Justo A."/>
            <person name="Karasinski D."/>
            <person name="Kautmanova I."/>
            <person name="Kiss B."/>
            <person name="Kocsube S."/>
            <person name="Kotiranta H."/>
            <person name="LaButti K.M."/>
            <person name="Lechner B.E."/>
            <person name="Liimatainen K."/>
            <person name="Lipzen A."/>
            <person name="Lukacs Z."/>
            <person name="Mihaltcheva S."/>
            <person name="Morgado L.N."/>
            <person name="Niskanen T."/>
            <person name="Noordeloos M.E."/>
            <person name="Ohm R.A."/>
            <person name="Ortiz-Santana B."/>
            <person name="Ovrebo C."/>
            <person name="Racz N."/>
            <person name="Riley R."/>
            <person name="Savchenko A."/>
            <person name="Shiryaev A."/>
            <person name="Soop K."/>
            <person name="Spirin V."/>
            <person name="Szebenyi C."/>
            <person name="Tomsovsky M."/>
            <person name="Tulloss R.E."/>
            <person name="Uehling J."/>
            <person name="Grigoriev I.V."/>
            <person name="Vagvolgyi C."/>
            <person name="Papp T."/>
            <person name="Martin F.M."/>
            <person name="Miettinen O."/>
            <person name="Hibbett D.S."/>
            <person name="Nagy L.G."/>
        </authorList>
    </citation>
    <scope>NUCLEOTIDE SEQUENCE [LARGE SCALE GENOMIC DNA]</scope>
    <source>
        <strain evidence="1 2">NL-1719</strain>
    </source>
</reference>
<dbReference type="Proteomes" id="UP000308600">
    <property type="component" value="Unassembled WGS sequence"/>
</dbReference>
<dbReference type="EMBL" id="ML208352">
    <property type="protein sequence ID" value="TFK68448.1"/>
    <property type="molecule type" value="Genomic_DNA"/>
</dbReference>
<proteinExistence type="predicted"/>
<organism evidence="1 2">
    <name type="scientific">Pluteus cervinus</name>
    <dbReference type="NCBI Taxonomy" id="181527"/>
    <lineage>
        <taxon>Eukaryota</taxon>
        <taxon>Fungi</taxon>
        <taxon>Dikarya</taxon>
        <taxon>Basidiomycota</taxon>
        <taxon>Agaricomycotina</taxon>
        <taxon>Agaricomycetes</taxon>
        <taxon>Agaricomycetidae</taxon>
        <taxon>Agaricales</taxon>
        <taxon>Pluteineae</taxon>
        <taxon>Pluteaceae</taxon>
        <taxon>Pluteus</taxon>
    </lineage>
</organism>
<protein>
    <submittedName>
        <fullName evidence="1">Acetyl-CoA synthetase-like protein</fullName>
    </submittedName>
</protein>
<sequence>MAGLYSSVHALPFIPDNLTVAQFMLDSQHEIQPTRQPDQPCLVDDQTCKAIGIEELRNMTRSLANVLSSRYQSKLSAKIPLDYPVALWAVHRLGGIVTCSNPQFKADELAYQISAANVGLVIVHSTLLETVISATYLTGLPVDRIIVLDPPPASYGHKIFDISTLLTLGESQPFPHRERILRSGEGRKKIALLAWSSGTTGNPKAVAISHTALIANILQMATHNQVDKDRWQHASHRRGFHPGDVTLAVLPFYHVAGLVLSLHFSLFCAMSVVIVQKYDFLGMLKSIQLHGVTHLIIVPPQGLTLCKHPAVKDYDLTGIKYILLGAAPVPQEIQEQLCHTFPQAQIGQAYGLTEMTATLSMLPVTQEQGMLGSAGRLLPGIQARVVKADGTAAGYGEPGELVVRGESMALGYFNDQKASRETFKDGWLYTGDEVVISRSRDVFVFDRLKEMIKVNGYQVAPAELEGCLLAHPDVADCCVVGLPDDIRGEVPLAYVVLSSRASKRITQNEGTLGAIIQGITHHVASHKAQYKHLRGGVRILDAIPRNGSGKLLRRVLRESAREPRISPKL</sequence>
<name>A0ACD3AR82_9AGAR</name>